<dbReference type="GO" id="GO:0043022">
    <property type="term" value="F:ribosome binding"/>
    <property type="evidence" value="ECO:0007669"/>
    <property type="project" value="TreeGrafter"/>
</dbReference>
<evidence type="ECO:0000313" key="6">
    <source>
        <dbReference type="Proteomes" id="UP000654918"/>
    </source>
</evidence>
<sequence>MRVTPCLYNSRTALYRVFISPFEKADVLSRRSAALFIPAVRALPTVPAVSTSIFSRHASLVPRFKKRDNNNTPSTSSKATLPTDNDIEDQIVMVVNEEGKLDGPYRTRNVLSSLDPETETLRMVSRAPREPAEGQPQVAICKIINKRDEKEKERAMEKSRKEQSRKATRIKELEINWAIAPNDLQHKLRQMKTFLQKGFKVDVLLAKKKGSRVANRDEADALIQAIRDAKSEVRGAKEWKEPDGKPLKVLKLYFSGSTSSGSPGGARSEAPEPAEEEAPVEEEALDAEEPSSSETSPRL</sequence>
<feature type="region of interest" description="Disordered" evidence="4">
    <location>
        <begin position="254"/>
        <end position="299"/>
    </location>
</feature>
<dbReference type="Proteomes" id="UP000654918">
    <property type="component" value="Unassembled WGS sequence"/>
</dbReference>
<comment type="similarity">
    <text evidence="1">Belongs to the IF-3 family.</text>
</comment>
<dbReference type="SUPFAM" id="SSF55200">
    <property type="entry name" value="Translation initiation factor IF3, C-terminal domain"/>
    <property type="match status" value="1"/>
</dbReference>
<name>A0A8H6NSF8_9PEZI</name>
<dbReference type="GO" id="GO:0032790">
    <property type="term" value="P:ribosome disassembly"/>
    <property type="evidence" value="ECO:0007669"/>
    <property type="project" value="TreeGrafter"/>
</dbReference>
<dbReference type="PANTHER" id="PTHR10938">
    <property type="entry name" value="TRANSLATION INITIATION FACTOR IF-3"/>
    <property type="match status" value="1"/>
</dbReference>
<evidence type="ECO:0000256" key="2">
    <source>
        <dbReference type="ARBA" id="ARBA00022540"/>
    </source>
</evidence>
<keyword evidence="3" id="KW-0648">Protein biosynthesis</keyword>
<evidence type="ECO:0000256" key="1">
    <source>
        <dbReference type="ARBA" id="ARBA00005439"/>
    </source>
</evidence>
<proteinExistence type="inferred from homology"/>
<protein>
    <submittedName>
        <fullName evidence="5">Translation initiation factor IF-3</fullName>
    </submittedName>
</protein>
<organism evidence="5 6">
    <name type="scientific">Colletotrichum plurivorum</name>
    <dbReference type="NCBI Taxonomy" id="2175906"/>
    <lineage>
        <taxon>Eukaryota</taxon>
        <taxon>Fungi</taxon>
        <taxon>Dikarya</taxon>
        <taxon>Ascomycota</taxon>
        <taxon>Pezizomycotina</taxon>
        <taxon>Sordariomycetes</taxon>
        <taxon>Hypocreomycetidae</taxon>
        <taxon>Glomerellales</taxon>
        <taxon>Glomerellaceae</taxon>
        <taxon>Colletotrichum</taxon>
        <taxon>Colletotrichum orchidearum species complex</taxon>
    </lineage>
</organism>
<dbReference type="GO" id="GO:0005739">
    <property type="term" value="C:mitochondrion"/>
    <property type="evidence" value="ECO:0007669"/>
    <property type="project" value="TreeGrafter"/>
</dbReference>
<feature type="compositionally biased region" description="Acidic residues" evidence="4">
    <location>
        <begin position="272"/>
        <end position="291"/>
    </location>
</feature>
<keyword evidence="6" id="KW-1185">Reference proteome</keyword>
<reference evidence="5" key="1">
    <citation type="journal article" date="2020" name="Phytopathology">
        <title>Genome Sequence Resources of Colletotrichum truncatum, C. plurivorum, C. musicola, and C. sojae: Four Species Pathogenic to Soybean (Glycine max).</title>
        <authorList>
            <person name="Rogerio F."/>
            <person name="Boufleur T.R."/>
            <person name="Ciampi-Guillardi M."/>
            <person name="Sukno S.A."/>
            <person name="Thon M.R."/>
            <person name="Massola Junior N.S."/>
            <person name="Baroncelli R."/>
        </authorList>
    </citation>
    <scope>NUCLEOTIDE SEQUENCE</scope>
    <source>
        <strain evidence="5">LFN00145</strain>
    </source>
</reference>
<keyword evidence="2 5" id="KW-0396">Initiation factor</keyword>
<feature type="compositionally biased region" description="Low complexity" evidence="4">
    <location>
        <begin position="255"/>
        <end position="268"/>
    </location>
</feature>
<gene>
    <name evidence="5" type="ORF">CPLU01_00444</name>
</gene>
<evidence type="ECO:0000256" key="3">
    <source>
        <dbReference type="ARBA" id="ARBA00022917"/>
    </source>
</evidence>
<accession>A0A8H6NSF8</accession>
<dbReference type="EMBL" id="WIGO01000002">
    <property type="protein sequence ID" value="KAF6841772.1"/>
    <property type="molecule type" value="Genomic_DNA"/>
</dbReference>
<evidence type="ECO:0000256" key="4">
    <source>
        <dbReference type="SAM" id="MobiDB-lite"/>
    </source>
</evidence>
<dbReference type="PANTHER" id="PTHR10938:SF0">
    <property type="entry name" value="TRANSLATION INITIATION FACTOR IF-3, MITOCHONDRIAL"/>
    <property type="match status" value="1"/>
</dbReference>
<dbReference type="GO" id="GO:0070124">
    <property type="term" value="P:mitochondrial translational initiation"/>
    <property type="evidence" value="ECO:0007669"/>
    <property type="project" value="TreeGrafter"/>
</dbReference>
<dbReference type="InterPro" id="IPR036788">
    <property type="entry name" value="T_IF-3_C_sf"/>
</dbReference>
<dbReference type="GO" id="GO:0003743">
    <property type="term" value="F:translation initiation factor activity"/>
    <property type="evidence" value="ECO:0007669"/>
    <property type="project" value="UniProtKB-KW"/>
</dbReference>
<dbReference type="Gene3D" id="3.30.110.10">
    <property type="entry name" value="Translation initiation factor 3 (IF-3), C-terminal domain"/>
    <property type="match status" value="1"/>
</dbReference>
<dbReference type="AlphaFoldDB" id="A0A8H6NSF8"/>
<dbReference type="InterPro" id="IPR001288">
    <property type="entry name" value="Translation_initiation_fac_3"/>
</dbReference>
<comment type="caution">
    <text evidence="5">The sequence shown here is derived from an EMBL/GenBank/DDBJ whole genome shotgun (WGS) entry which is preliminary data.</text>
</comment>
<evidence type="ECO:0000313" key="5">
    <source>
        <dbReference type="EMBL" id="KAF6841772.1"/>
    </source>
</evidence>